<feature type="chain" id="PRO_5012601983" description="DUF4864 domain-containing protein" evidence="1">
    <location>
        <begin position="20"/>
        <end position="137"/>
    </location>
</feature>
<name>A0A238JIK1_9RHOB</name>
<dbReference type="InterPro" id="IPR032347">
    <property type="entry name" value="DUF4864"/>
</dbReference>
<keyword evidence="1" id="KW-0732">Signal</keyword>
<dbReference type="RefSeq" id="WP_099248673.1">
    <property type="nucleotide sequence ID" value="NZ_FXXP01000003.1"/>
</dbReference>
<keyword evidence="3" id="KW-1185">Reference proteome</keyword>
<dbReference type="Proteomes" id="UP000225972">
    <property type="component" value="Unassembled WGS sequence"/>
</dbReference>
<protein>
    <recommendedName>
        <fullName evidence="4">DUF4864 domain-containing protein</fullName>
    </recommendedName>
</protein>
<accession>A0A238JIK1</accession>
<reference evidence="3" key="1">
    <citation type="submission" date="2017-05" db="EMBL/GenBank/DDBJ databases">
        <authorList>
            <person name="Rodrigo-Torres L."/>
            <person name="Arahal R. D."/>
            <person name="Lucena T."/>
        </authorList>
    </citation>
    <scope>NUCLEOTIDE SEQUENCE [LARGE SCALE GENOMIC DNA]</scope>
    <source>
        <strain evidence="3">CECT 8649</strain>
    </source>
</reference>
<evidence type="ECO:0008006" key="4">
    <source>
        <dbReference type="Google" id="ProtNLM"/>
    </source>
</evidence>
<sequence>MRKIILVLALSVFGQFAAAQDVIAPDKGIEGVIQNQIDAFLLDDFEQAFQYAAPSIQQLFGTPDNFGTMVRNGYPMVWRPENVDFADLRNIQGNLWQKVIVTDQDGQVFALYYKMVKVDGFWRIAAVQLLPMPDLSA</sequence>
<evidence type="ECO:0000256" key="1">
    <source>
        <dbReference type="SAM" id="SignalP"/>
    </source>
</evidence>
<dbReference type="Pfam" id="PF16156">
    <property type="entry name" value="DUF4864"/>
    <property type="match status" value="1"/>
</dbReference>
<organism evidence="2 3">
    <name type="scientific">Pelagimonas phthalicica</name>
    <dbReference type="NCBI Taxonomy" id="1037362"/>
    <lineage>
        <taxon>Bacteria</taxon>
        <taxon>Pseudomonadati</taxon>
        <taxon>Pseudomonadota</taxon>
        <taxon>Alphaproteobacteria</taxon>
        <taxon>Rhodobacterales</taxon>
        <taxon>Roseobacteraceae</taxon>
        <taxon>Pelagimonas</taxon>
    </lineage>
</organism>
<dbReference type="EMBL" id="FXXP01000003">
    <property type="protein sequence ID" value="SMX29977.1"/>
    <property type="molecule type" value="Genomic_DNA"/>
</dbReference>
<evidence type="ECO:0000313" key="2">
    <source>
        <dbReference type="EMBL" id="SMX29977.1"/>
    </source>
</evidence>
<feature type="signal peptide" evidence="1">
    <location>
        <begin position="1"/>
        <end position="19"/>
    </location>
</feature>
<gene>
    <name evidence="2" type="ORF">TRP8649_04117</name>
</gene>
<proteinExistence type="predicted"/>
<evidence type="ECO:0000313" key="3">
    <source>
        <dbReference type="Proteomes" id="UP000225972"/>
    </source>
</evidence>
<dbReference type="OrthoDB" id="9130422at2"/>
<dbReference type="AlphaFoldDB" id="A0A238JIK1"/>